<evidence type="ECO:0000256" key="2">
    <source>
        <dbReference type="ARBA" id="ARBA00022525"/>
    </source>
</evidence>
<dbReference type="InParanoid" id="A0A7M7T1F2"/>
<dbReference type="RefSeq" id="XP_030846752.1">
    <property type="nucleotide sequence ID" value="XM_030990892.1"/>
</dbReference>
<keyword evidence="3" id="KW-1015">Disulfide bond</keyword>
<feature type="domain" description="Fibrinogen C-terminal" evidence="5">
    <location>
        <begin position="17"/>
        <end position="273"/>
    </location>
</feature>
<evidence type="ECO:0000256" key="1">
    <source>
        <dbReference type="ARBA" id="ARBA00004613"/>
    </source>
</evidence>
<name>A0A7M7T1F2_STRPU</name>
<organism evidence="6 7">
    <name type="scientific">Strongylocentrotus purpuratus</name>
    <name type="common">Purple sea urchin</name>
    <dbReference type="NCBI Taxonomy" id="7668"/>
    <lineage>
        <taxon>Eukaryota</taxon>
        <taxon>Metazoa</taxon>
        <taxon>Echinodermata</taxon>
        <taxon>Eleutherozoa</taxon>
        <taxon>Echinozoa</taxon>
        <taxon>Echinoidea</taxon>
        <taxon>Euechinoidea</taxon>
        <taxon>Echinacea</taxon>
        <taxon>Camarodonta</taxon>
        <taxon>Echinidea</taxon>
        <taxon>Strongylocentrotidae</taxon>
        <taxon>Strongylocentrotus</taxon>
    </lineage>
</organism>
<evidence type="ECO:0000256" key="3">
    <source>
        <dbReference type="ARBA" id="ARBA00023157"/>
    </source>
</evidence>
<dbReference type="Gene3D" id="3.90.215.10">
    <property type="entry name" value="Gamma Fibrinogen, chain A, domain 1"/>
    <property type="match status" value="1"/>
</dbReference>
<keyword evidence="4" id="KW-0325">Glycoprotein</keyword>
<dbReference type="KEGG" id="spu:581954"/>
<evidence type="ECO:0000256" key="4">
    <source>
        <dbReference type="ARBA" id="ARBA00023180"/>
    </source>
</evidence>
<keyword evidence="7" id="KW-1185">Reference proteome</keyword>
<reference evidence="6" key="2">
    <citation type="submission" date="2021-01" db="UniProtKB">
        <authorList>
            <consortium name="EnsemblMetazoa"/>
        </authorList>
    </citation>
    <scope>IDENTIFICATION</scope>
</reference>
<sequence>MAAARTNAGSQVLDVISSAEWKPRDCADIQESGRNVSGRYAIYPDDCDDPFFVYCDMETDRGGWTVFQKRLDGGVDFDRDWSAYKHGFGSVTGEHWLGNERIRRIASQKLYQLRIDLEDFERETRYAEYRTFRLSDENTNYVLRVGHYTGDADYLFARLSFLYSFIISSISSVLSSPFSSCPAPSLYHYQGNGLTSHSNRPFTTKDRDNDAHEGNCAATFFGGWWYYACHATSLNGLYLAGPHEATSQGVNWSPWKGHRYSLKRAEMKLRPLSALARLEGL</sequence>
<dbReference type="Pfam" id="PF00147">
    <property type="entry name" value="Fibrinogen_C"/>
    <property type="match status" value="1"/>
</dbReference>
<dbReference type="NCBIfam" id="NF040941">
    <property type="entry name" value="GGGWT_bact"/>
    <property type="match status" value="1"/>
</dbReference>
<dbReference type="PROSITE" id="PS51406">
    <property type="entry name" value="FIBRINOGEN_C_2"/>
    <property type="match status" value="1"/>
</dbReference>
<dbReference type="OMA" id="DNDAHEG"/>
<dbReference type="GeneID" id="581954"/>
<dbReference type="SMART" id="SM00186">
    <property type="entry name" value="FBG"/>
    <property type="match status" value="1"/>
</dbReference>
<dbReference type="CDD" id="cd00087">
    <property type="entry name" value="FReD"/>
    <property type="match status" value="1"/>
</dbReference>
<dbReference type="PANTHER" id="PTHR47221">
    <property type="entry name" value="FIBRINOGEN ALPHA CHAIN"/>
    <property type="match status" value="1"/>
</dbReference>
<dbReference type="Proteomes" id="UP000007110">
    <property type="component" value="Unassembled WGS sequence"/>
</dbReference>
<dbReference type="FunCoup" id="A0A7M7T1F2">
    <property type="interactions" value="1339"/>
</dbReference>
<protein>
    <recommendedName>
        <fullName evidence="5">Fibrinogen C-terminal domain-containing protein</fullName>
    </recommendedName>
</protein>
<dbReference type="InterPro" id="IPR037579">
    <property type="entry name" value="FIB_ANG-like"/>
</dbReference>
<reference evidence="7" key="1">
    <citation type="submission" date="2015-02" db="EMBL/GenBank/DDBJ databases">
        <title>Genome sequencing for Strongylocentrotus purpuratus.</title>
        <authorList>
            <person name="Murali S."/>
            <person name="Liu Y."/>
            <person name="Vee V."/>
            <person name="English A."/>
            <person name="Wang M."/>
            <person name="Skinner E."/>
            <person name="Han Y."/>
            <person name="Muzny D.M."/>
            <person name="Worley K.C."/>
            <person name="Gibbs R.A."/>
        </authorList>
    </citation>
    <scope>NUCLEOTIDE SEQUENCE</scope>
</reference>
<dbReference type="GO" id="GO:0005615">
    <property type="term" value="C:extracellular space"/>
    <property type="evidence" value="ECO:0000318"/>
    <property type="project" value="GO_Central"/>
</dbReference>
<dbReference type="InterPro" id="IPR002181">
    <property type="entry name" value="Fibrinogen_a/b/g_C_dom"/>
</dbReference>
<evidence type="ECO:0000313" key="6">
    <source>
        <dbReference type="EnsemblMetazoa" id="XP_030846752"/>
    </source>
</evidence>
<proteinExistence type="predicted"/>
<dbReference type="InterPro" id="IPR036056">
    <property type="entry name" value="Fibrinogen-like_C"/>
</dbReference>
<dbReference type="AlphaFoldDB" id="A0A7M7T1F2"/>
<accession>A0A7M7T1F2</accession>
<comment type="subcellular location">
    <subcellularLocation>
        <location evidence="1">Secreted</location>
    </subcellularLocation>
</comment>
<dbReference type="Gene3D" id="4.10.530.10">
    <property type="entry name" value="Gamma-fibrinogen Carboxyl Terminal Fragment, domain 2"/>
    <property type="match status" value="1"/>
</dbReference>
<keyword evidence="2" id="KW-0964">Secreted</keyword>
<dbReference type="InterPro" id="IPR014716">
    <property type="entry name" value="Fibrinogen_a/b/g_C_1"/>
</dbReference>
<dbReference type="OrthoDB" id="7735550at2759"/>
<dbReference type="PANTHER" id="PTHR47221:SF5">
    <property type="entry name" value="FIBRINOGEN C-TERMINAL DOMAIN-CONTAINING PROTEIN"/>
    <property type="match status" value="1"/>
</dbReference>
<dbReference type="SUPFAM" id="SSF56496">
    <property type="entry name" value="Fibrinogen C-terminal domain-like"/>
    <property type="match status" value="1"/>
</dbReference>
<evidence type="ECO:0000313" key="7">
    <source>
        <dbReference type="Proteomes" id="UP000007110"/>
    </source>
</evidence>
<evidence type="ECO:0000259" key="5">
    <source>
        <dbReference type="PROSITE" id="PS51406"/>
    </source>
</evidence>
<dbReference type="EnsemblMetazoa" id="XM_030990892">
    <property type="protein sequence ID" value="XP_030846752"/>
    <property type="gene ID" value="LOC581954"/>
</dbReference>